<comment type="caution">
    <text evidence="1">The sequence shown here is derived from an EMBL/GenBank/DDBJ whole genome shotgun (WGS) entry which is preliminary data.</text>
</comment>
<keyword evidence="2" id="KW-1185">Reference proteome</keyword>
<proteinExistence type="predicted"/>
<evidence type="ECO:0000313" key="2">
    <source>
        <dbReference type="Proteomes" id="UP001498476"/>
    </source>
</evidence>
<name>A0ABR1HVA6_9HYPO</name>
<gene>
    <name evidence="1" type="ORF">QQX98_000041</name>
</gene>
<reference evidence="1 2" key="1">
    <citation type="journal article" date="2025" name="Microbiol. Resour. Announc.">
        <title>Draft genome sequences for Neonectria magnoliae and Neonectria punicea, canker pathogens of Liriodendron tulipifera and Acer saccharum in West Virginia.</title>
        <authorList>
            <person name="Petronek H.M."/>
            <person name="Kasson M.T."/>
            <person name="Metheny A.M."/>
            <person name="Stauder C.M."/>
            <person name="Lovett B."/>
            <person name="Lynch S.C."/>
            <person name="Garnas J.R."/>
            <person name="Kasson L.R."/>
            <person name="Stajich J.E."/>
        </authorList>
    </citation>
    <scope>NUCLEOTIDE SEQUENCE [LARGE SCALE GENOMIC DNA]</scope>
    <source>
        <strain evidence="1 2">NRRL 64653</strain>
    </source>
</reference>
<dbReference type="Proteomes" id="UP001498476">
    <property type="component" value="Unassembled WGS sequence"/>
</dbReference>
<protein>
    <submittedName>
        <fullName evidence="1">Uncharacterized protein</fullName>
    </submittedName>
</protein>
<evidence type="ECO:0000313" key="1">
    <source>
        <dbReference type="EMBL" id="KAK7425127.1"/>
    </source>
</evidence>
<accession>A0ABR1HVA6</accession>
<organism evidence="1 2">
    <name type="scientific">Neonectria punicea</name>
    <dbReference type="NCBI Taxonomy" id="979145"/>
    <lineage>
        <taxon>Eukaryota</taxon>
        <taxon>Fungi</taxon>
        <taxon>Dikarya</taxon>
        <taxon>Ascomycota</taxon>
        <taxon>Pezizomycotina</taxon>
        <taxon>Sordariomycetes</taxon>
        <taxon>Hypocreomycetidae</taxon>
        <taxon>Hypocreales</taxon>
        <taxon>Nectriaceae</taxon>
        <taxon>Neonectria</taxon>
    </lineage>
</organism>
<dbReference type="EMBL" id="JAZAVJ010000001">
    <property type="protein sequence ID" value="KAK7425127.1"/>
    <property type="molecule type" value="Genomic_DNA"/>
</dbReference>
<sequence length="248" mass="28440">MIPVNPSRLDSIVKRKEICLLNQTRFTIHFVSSLVNHSPRNIATKQGNKQLPLELWREIVAWAETDPRHHTYCLVQAQFLEEHGAQRIVVCAEIPERDTCGLLETDGARNEYHAYLQRPGEGHDPKRPFVLPDANNQDSLIKIKDSLLGPDSEILFRALSVPDVISWVEEGECFICDSEGWVFLYRDYDDDGFFGCGLPYGIIGSSIPCPLCIHMGIPESIDELESEEYRRETRETFEEFGYIFDHAR</sequence>